<evidence type="ECO:0000256" key="2">
    <source>
        <dbReference type="ARBA" id="ARBA00008127"/>
    </source>
</evidence>
<comment type="similarity">
    <text evidence="2 7">Belongs to the plant cysteine rich small secretory peptide family. Epidermal patterning factor subfamily.</text>
</comment>
<evidence type="ECO:0000313" key="9">
    <source>
        <dbReference type="Proteomes" id="UP000594263"/>
    </source>
</evidence>
<evidence type="ECO:0000256" key="5">
    <source>
        <dbReference type="ARBA" id="ARBA00022729"/>
    </source>
</evidence>
<name>A0A7N0TMD9_KALFE</name>
<dbReference type="PANTHER" id="PTHR33109:SF7">
    <property type="entry name" value="EPIDERMAL PATTERNING FACTOR-LIKE PROTEIN 2"/>
    <property type="match status" value="1"/>
</dbReference>
<evidence type="ECO:0000256" key="7">
    <source>
        <dbReference type="RuleBase" id="RU367102"/>
    </source>
</evidence>
<organism evidence="8 9">
    <name type="scientific">Kalanchoe fedtschenkoi</name>
    <name type="common">Lavender scallops</name>
    <name type="synonym">South American air plant</name>
    <dbReference type="NCBI Taxonomy" id="63787"/>
    <lineage>
        <taxon>Eukaryota</taxon>
        <taxon>Viridiplantae</taxon>
        <taxon>Streptophyta</taxon>
        <taxon>Embryophyta</taxon>
        <taxon>Tracheophyta</taxon>
        <taxon>Spermatophyta</taxon>
        <taxon>Magnoliopsida</taxon>
        <taxon>eudicotyledons</taxon>
        <taxon>Gunneridae</taxon>
        <taxon>Pentapetalae</taxon>
        <taxon>Saxifragales</taxon>
        <taxon>Crassulaceae</taxon>
        <taxon>Kalanchoe</taxon>
    </lineage>
</organism>
<protein>
    <recommendedName>
        <fullName evidence="7">Epidermal patterning factor-like protein</fullName>
    </recommendedName>
</protein>
<dbReference type="Proteomes" id="UP000594263">
    <property type="component" value="Unplaced"/>
</dbReference>
<dbReference type="EnsemblPlants" id="Kaladp0040s0206.1.v1.1">
    <property type="protein sequence ID" value="Kaladp0040s0206.1.v1.1"/>
    <property type="gene ID" value="Kaladp0040s0206.v1.1"/>
</dbReference>
<accession>A0A7N0TMD9</accession>
<evidence type="ECO:0000313" key="8">
    <source>
        <dbReference type="EnsemblPlants" id="Kaladp0040s0206.1.v1.1"/>
    </source>
</evidence>
<dbReference type="AlphaFoldDB" id="A0A7N0TMD9"/>
<dbReference type="PANTHER" id="PTHR33109">
    <property type="entry name" value="EPIDERMAL PATTERNING FACTOR-LIKE PROTEIN 4"/>
    <property type="match status" value="1"/>
</dbReference>
<dbReference type="GO" id="GO:0005576">
    <property type="term" value="C:extracellular region"/>
    <property type="evidence" value="ECO:0007669"/>
    <property type="project" value="UniProtKB-SubCell"/>
</dbReference>
<keyword evidence="9" id="KW-1185">Reference proteome</keyword>
<evidence type="ECO:0000256" key="1">
    <source>
        <dbReference type="ARBA" id="ARBA00004613"/>
    </source>
</evidence>
<evidence type="ECO:0000256" key="6">
    <source>
        <dbReference type="ARBA" id="ARBA00023157"/>
    </source>
</evidence>
<reference evidence="8" key="1">
    <citation type="submission" date="2021-01" db="UniProtKB">
        <authorList>
            <consortium name="EnsemblPlants"/>
        </authorList>
    </citation>
    <scope>IDENTIFICATION</scope>
</reference>
<proteinExistence type="inferred from homology"/>
<keyword evidence="4 7" id="KW-0964">Secreted</keyword>
<keyword evidence="6" id="KW-1015">Disulfide bond</keyword>
<dbReference type="InterPro" id="IPR039455">
    <property type="entry name" value="EPFL"/>
</dbReference>
<comment type="subcellular location">
    <subcellularLocation>
        <location evidence="1 7">Secreted</location>
    </subcellularLocation>
</comment>
<evidence type="ECO:0000256" key="3">
    <source>
        <dbReference type="ARBA" id="ARBA00022473"/>
    </source>
</evidence>
<keyword evidence="3 7" id="KW-0217">Developmental protein</keyword>
<evidence type="ECO:0000256" key="4">
    <source>
        <dbReference type="ARBA" id="ARBA00022525"/>
    </source>
</evidence>
<dbReference type="Gramene" id="Kaladp0040s0206.1.v1.1">
    <property type="protein sequence ID" value="Kaladp0040s0206.1.v1.1"/>
    <property type="gene ID" value="Kaladp0040s0206.v1.1"/>
</dbReference>
<dbReference type="Pfam" id="PF17181">
    <property type="entry name" value="EPF"/>
    <property type="match status" value="1"/>
</dbReference>
<dbReference type="GO" id="GO:0010052">
    <property type="term" value="P:guard cell differentiation"/>
    <property type="evidence" value="ECO:0007669"/>
    <property type="project" value="UniProtKB-UniRule"/>
</dbReference>
<comment type="function">
    <text evidence="7">Controls stomatal patterning.</text>
</comment>
<sequence>MMFHHLKSFSDKDNPSKALPFLSHFQSINHSLKAATLYKLQLTLLHNSSLNLNLKLKVEEARRGRTLKVMHKSSLYHNVASILVLTSLLPMSRLVAEGRATPNQVPVSQGTVEEEERITRSQIGSRPPSCDGRCYSCEHCEAIQVPTNPQVDDAKGFGAAGVSRTTTAAYTRGDYESNYKPMSWKCKCGSSIFNP</sequence>
<keyword evidence="5" id="KW-0732">Signal</keyword>